<organism evidence="1 2">
    <name type="scientific">Clostridium butyricum</name>
    <dbReference type="NCBI Taxonomy" id="1492"/>
    <lineage>
        <taxon>Bacteria</taxon>
        <taxon>Bacillati</taxon>
        <taxon>Bacillota</taxon>
        <taxon>Clostridia</taxon>
        <taxon>Eubacteriales</taxon>
        <taxon>Clostridiaceae</taxon>
        <taxon>Clostridium</taxon>
    </lineage>
</organism>
<protein>
    <submittedName>
        <fullName evidence="1">Uncharacterized protein</fullName>
    </submittedName>
</protein>
<dbReference type="AlphaFoldDB" id="A0A427SFV3"/>
<comment type="caution">
    <text evidence="1">The sequence shown here is derived from an EMBL/GenBank/DDBJ whole genome shotgun (WGS) entry which is preliminary data.</text>
</comment>
<gene>
    <name evidence="1" type="ORF">CBU02nite_29530</name>
</gene>
<dbReference type="OrthoDB" id="3035285at2"/>
<sequence length="78" mass="9065">MAVYYVKNGTRVKKKDNIQNRARKSESDLRVNRVVAHVTKSEKEIIVKLAKENGMDTSTFIRCLCLMKYREMTGELVK</sequence>
<dbReference type="Proteomes" id="UP000321089">
    <property type="component" value="Unassembled WGS sequence"/>
</dbReference>
<reference evidence="1 2" key="1">
    <citation type="submission" date="2019-07" db="EMBL/GenBank/DDBJ databases">
        <title>Whole genome shotgun sequence of Clostridium butyricum NBRC 3858.</title>
        <authorList>
            <person name="Hosoyama A."/>
            <person name="Uohara A."/>
            <person name="Ohji S."/>
            <person name="Ichikawa N."/>
        </authorList>
    </citation>
    <scope>NUCLEOTIDE SEQUENCE [LARGE SCALE GENOMIC DNA]</scope>
    <source>
        <strain evidence="1 2">NBRC 3858</strain>
    </source>
</reference>
<evidence type="ECO:0000313" key="1">
    <source>
        <dbReference type="EMBL" id="GEQ22447.1"/>
    </source>
</evidence>
<dbReference type="EMBL" id="BKBC01000049">
    <property type="protein sequence ID" value="GEQ22447.1"/>
    <property type="molecule type" value="Genomic_DNA"/>
</dbReference>
<proteinExistence type="predicted"/>
<evidence type="ECO:0000313" key="2">
    <source>
        <dbReference type="Proteomes" id="UP000321089"/>
    </source>
</evidence>
<dbReference type="KEGG" id="cbut:ATN24_17110"/>
<dbReference type="RefSeq" id="WP_058372124.1">
    <property type="nucleotide sequence ID" value="NZ_BKBC01000049.1"/>
</dbReference>
<name>A0A427SFV3_CLOBU</name>
<accession>A0A427SFV3</accession>